<reference evidence="3 4" key="1">
    <citation type="submission" date="2022-09" db="EMBL/GenBank/DDBJ databases">
        <title>Chryseobacterium oleae sp.nov., isolated from the inter-root soil of Pyrola calliantha H. Andr. in Tibet.</title>
        <authorList>
            <person name="Li Z."/>
        </authorList>
    </citation>
    <scope>NUCLEOTIDE SEQUENCE [LARGE SCALE GENOMIC DNA]</scope>
    <source>
        <strain evidence="4">pc1-10</strain>
    </source>
</reference>
<dbReference type="Proteomes" id="UP001525566">
    <property type="component" value="Unassembled WGS sequence"/>
</dbReference>
<dbReference type="RefSeq" id="WP_259840293.1">
    <property type="nucleotide sequence ID" value="NZ_JAOAMU010000006.1"/>
</dbReference>
<feature type="domain" description="DUF6443" evidence="2">
    <location>
        <begin position="31"/>
        <end position="152"/>
    </location>
</feature>
<sequence>MKKLIIPIGTLLLSGLVHAQVSTTENYVQSKTYLEPVTSSNSTVKQLETIQYVDGLGRPKQIVNVKASPSGKDLVTTIPYDGFGRPVDSWLPVPMATLNGGIQSGVNTVGTAFYGDSNPFGHKNLESSPLDRVLTQVQSGSDWQGHAVQFQYDANNDGEVYKFVTTTTFPNGATSSVLKTSGNSVHASSGFYKANKLYKNIVIDEDGNKTTEFKNGEGQVLMVRKFISATESADTYYVYNEYNLLAFVIPPKAVGLLKSSGLADGQTVDNPILKDLCYQYRYDARRRLVEKKIPGKEWEYMVYDKQDRPVLTQDANMGILKQWLFTKYDQYGRIAYTGMYTSSQNYGSTGRLAEQVNVDSKGSNNVLRSGTVGFTQNGMDVYYDNGSGSFPSSITKLLSINYYDSYASYTFNPSFTDILGEPVLTDASSLESRSTKSLPVMSLIKNIEDDQWTKNYTFYDKKGRAIGSYSINHLGGRTKTDSKLDFAGTVQQTVTRHKRLDSDADKVITENFTYDVKNRLLTHTHQVDNNFVEVLSQNSYNDISQLINKKVGGYPSLGGGGFIQSIDYQYNIRGWMTKVNDPSNLGGKLFGYEMRYHNPLSVSQTTGKYNGNIAEIDWKTSKDGVLKRYSYQYDVLNRLKKGIYSEPGTSIPQNNYFNESVGYDLNGNITELQRNRNAANIGAELIDNLTYVYTGNRLDTVTDSSQNHFGYPDTSGTLIHYDDNGNMTDHKDKRIPGIVYNHLNLPNRIRKETLISGGFGTNLEESTRYIYRADGAKLHKDYNYYAGRNNNPVTSTVDYLDGFQYTGEISGGILDPWGTVGANMQLQFVPTSEGYYDFVQNKYIYQYKDHLGNIRLSFYKDSNNAAMIDRTTDYYPFGLTFGDNGLNNNGSLSPNYTYGYNGKEFQSETKMYDYGARMYMPELGRWGVTDPLAEKYFNISPYVYAANNPMIYVDPNGMDVILYGEEAQQLFERLKNATSLKLTYDKESKKLGIEGAVNVKKLKGYDKTLYDAITNDKKVINIKTDSDVLQETLQLFHGTGAGFYGTFDNDGKRQSLNIVNFDIISMYEDANGKKYEGVAFLHEILEGYFATEEKGTLKAARNDETSYVKIHNKAQKDSDGGDSRSLELWKNNVNFKSKISGDTKSVDGNKLQFKYWNNEKSIQFNYIYRKTWRTL</sequence>
<gene>
    <name evidence="3" type="ORF">N0B48_17750</name>
</gene>
<comment type="caution">
    <text evidence="3">The sequence shown here is derived from an EMBL/GenBank/DDBJ whole genome shotgun (WGS) entry which is preliminary data.</text>
</comment>
<dbReference type="PANTHER" id="PTHR32305:SF15">
    <property type="entry name" value="PROTEIN RHSA-RELATED"/>
    <property type="match status" value="1"/>
</dbReference>
<dbReference type="Gene3D" id="2.180.10.10">
    <property type="entry name" value="RHS repeat-associated core"/>
    <property type="match status" value="1"/>
</dbReference>
<protein>
    <submittedName>
        <fullName evidence="3">RHS repeat-associated core domain-containing protein</fullName>
    </submittedName>
</protein>
<dbReference type="InterPro" id="IPR022385">
    <property type="entry name" value="Rhs_assc_core"/>
</dbReference>
<dbReference type="NCBIfam" id="TIGR03696">
    <property type="entry name" value="Rhs_assc_core"/>
    <property type="match status" value="1"/>
</dbReference>
<keyword evidence="4" id="KW-1185">Reference proteome</keyword>
<dbReference type="PANTHER" id="PTHR32305">
    <property type="match status" value="1"/>
</dbReference>
<evidence type="ECO:0000313" key="4">
    <source>
        <dbReference type="Proteomes" id="UP001525566"/>
    </source>
</evidence>
<dbReference type="InterPro" id="IPR050708">
    <property type="entry name" value="T6SS_VgrG/RHS"/>
</dbReference>
<dbReference type="EMBL" id="JAOAMU010000006">
    <property type="protein sequence ID" value="MCT2563736.1"/>
    <property type="molecule type" value="Genomic_DNA"/>
</dbReference>
<evidence type="ECO:0000256" key="1">
    <source>
        <dbReference type="SAM" id="SignalP"/>
    </source>
</evidence>
<evidence type="ECO:0000313" key="3">
    <source>
        <dbReference type="EMBL" id="MCT2563736.1"/>
    </source>
</evidence>
<evidence type="ECO:0000259" key="2">
    <source>
        <dbReference type="Pfam" id="PF20041"/>
    </source>
</evidence>
<name>A0ABT2IY25_9FLAO</name>
<feature type="signal peptide" evidence="1">
    <location>
        <begin position="1"/>
        <end position="19"/>
    </location>
</feature>
<dbReference type="InterPro" id="IPR045619">
    <property type="entry name" value="DUF6443"/>
</dbReference>
<proteinExistence type="predicted"/>
<accession>A0ABT2IY25</accession>
<organism evidence="3 4">
    <name type="scientific">Chryseobacterium herbae</name>
    <dbReference type="NCBI Taxonomy" id="2976476"/>
    <lineage>
        <taxon>Bacteria</taxon>
        <taxon>Pseudomonadati</taxon>
        <taxon>Bacteroidota</taxon>
        <taxon>Flavobacteriia</taxon>
        <taxon>Flavobacteriales</taxon>
        <taxon>Weeksellaceae</taxon>
        <taxon>Chryseobacterium group</taxon>
        <taxon>Chryseobacterium</taxon>
    </lineage>
</organism>
<dbReference type="Pfam" id="PF20041">
    <property type="entry name" value="DUF6443"/>
    <property type="match status" value="1"/>
</dbReference>
<keyword evidence="1" id="KW-0732">Signal</keyword>
<feature type="chain" id="PRO_5045839308" evidence="1">
    <location>
        <begin position="20"/>
        <end position="1175"/>
    </location>
</feature>